<dbReference type="PROSITE" id="PS01068">
    <property type="entry name" value="OMPA_1"/>
    <property type="match status" value="1"/>
</dbReference>
<dbReference type="CDD" id="cd07185">
    <property type="entry name" value="OmpA_C-like"/>
    <property type="match status" value="1"/>
</dbReference>
<dbReference type="AlphaFoldDB" id="A0A2S9SKF7"/>
<comment type="subcellular location">
    <subcellularLocation>
        <location evidence="1">Cell outer membrane</location>
    </subcellularLocation>
</comment>
<evidence type="ECO:0000256" key="2">
    <source>
        <dbReference type="ARBA" id="ARBA00023136"/>
    </source>
</evidence>
<evidence type="ECO:0000313" key="7">
    <source>
        <dbReference type="Proteomes" id="UP000239065"/>
    </source>
</evidence>
<keyword evidence="3" id="KW-0998">Cell outer membrane</keyword>
<dbReference type="InterPro" id="IPR006665">
    <property type="entry name" value="OmpA-like"/>
</dbReference>
<sequence length="329" mass="38012">MSIFMKIFILLILFISLNIVSIYTFSYEDYFTNKKEDIELKDKNVIFQFFGKDFFKKVGYKPSEFVISKNNNLLSLDGTFSSNEVAKQVLDFLKINSIQNINIVENSEVSKDLLKEILELTELLKDNFENGSKLSFDGNILILEGELKDNSHKNLITTVISKIDKYEIQTNIYEKKEHIVDENKDNVTKNQNFEEIDKNNEQKEKILSKDDVQSLVNNIFITDKISFERRSAEPTEKSKVLIENLSNILKQNPKFTIEIGGHTDSRGNKELNKKISQDRANRVKEILESFGVDKDRIKAVGYGNERPIAQDDENGLSEINRRVEFIIGD</sequence>
<evidence type="ECO:0000313" key="6">
    <source>
        <dbReference type="EMBL" id="PRM87081.1"/>
    </source>
</evidence>
<dbReference type="Proteomes" id="UP000239065">
    <property type="component" value="Unassembled WGS sequence"/>
</dbReference>
<dbReference type="InterPro" id="IPR006690">
    <property type="entry name" value="OMPA-like_CS"/>
</dbReference>
<dbReference type="GO" id="GO:0009279">
    <property type="term" value="C:cell outer membrane"/>
    <property type="evidence" value="ECO:0007669"/>
    <property type="project" value="UniProtKB-SubCell"/>
</dbReference>
<dbReference type="SUPFAM" id="SSF103088">
    <property type="entry name" value="OmpA-like"/>
    <property type="match status" value="1"/>
</dbReference>
<accession>A0A2S9SKF7</accession>
<evidence type="ECO:0000259" key="5">
    <source>
        <dbReference type="PROSITE" id="PS51123"/>
    </source>
</evidence>
<dbReference type="InterPro" id="IPR006664">
    <property type="entry name" value="OMP_bac"/>
</dbReference>
<dbReference type="PANTHER" id="PTHR30329">
    <property type="entry name" value="STATOR ELEMENT OF FLAGELLAR MOTOR COMPLEX"/>
    <property type="match status" value="1"/>
</dbReference>
<gene>
    <name evidence="6" type="ORF">CJ669_09265</name>
</gene>
<organism evidence="6 7">
    <name type="scientific">Aliarcobacter cryaerophilus</name>
    <dbReference type="NCBI Taxonomy" id="28198"/>
    <lineage>
        <taxon>Bacteria</taxon>
        <taxon>Pseudomonadati</taxon>
        <taxon>Campylobacterota</taxon>
        <taxon>Epsilonproteobacteria</taxon>
        <taxon>Campylobacterales</taxon>
        <taxon>Arcobacteraceae</taxon>
        <taxon>Aliarcobacter</taxon>
    </lineage>
</organism>
<evidence type="ECO:0000256" key="1">
    <source>
        <dbReference type="ARBA" id="ARBA00004442"/>
    </source>
</evidence>
<feature type="domain" description="OmpA-like" evidence="5">
    <location>
        <begin position="213"/>
        <end position="329"/>
    </location>
</feature>
<dbReference type="PRINTS" id="PR01021">
    <property type="entry name" value="OMPADOMAIN"/>
</dbReference>
<evidence type="ECO:0000256" key="4">
    <source>
        <dbReference type="PROSITE-ProRule" id="PRU00473"/>
    </source>
</evidence>
<proteinExistence type="predicted"/>
<dbReference type="InterPro" id="IPR036737">
    <property type="entry name" value="OmpA-like_sf"/>
</dbReference>
<reference evidence="6 7" key="1">
    <citation type="submission" date="2017-09" db="EMBL/GenBank/DDBJ databases">
        <title>Reassesment of A. cryaerophilus.</title>
        <authorList>
            <person name="Perez-Cataluna A."/>
            <person name="Collado L."/>
            <person name="Salgado O."/>
            <person name="Lefinanco V."/>
            <person name="Figueras M.J."/>
        </authorList>
    </citation>
    <scope>NUCLEOTIDE SEQUENCE [LARGE SCALE GENOMIC DNA]</scope>
    <source>
        <strain evidence="6 7">LMG 9861</strain>
    </source>
</reference>
<dbReference type="PROSITE" id="PS51123">
    <property type="entry name" value="OMPA_2"/>
    <property type="match status" value="1"/>
</dbReference>
<evidence type="ECO:0000256" key="3">
    <source>
        <dbReference type="ARBA" id="ARBA00023237"/>
    </source>
</evidence>
<dbReference type="RefSeq" id="WP_105909683.1">
    <property type="nucleotide sequence ID" value="NZ_NXGJ01000014.1"/>
</dbReference>
<name>A0A2S9SKF7_9BACT</name>
<dbReference type="Pfam" id="PF00691">
    <property type="entry name" value="OmpA"/>
    <property type="match status" value="1"/>
</dbReference>
<dbReference type="EMBL" id="NXGJ01000014">
    <property type="protein sequence ID" value="PRM87081.1"/>
    <property type="molecule type" value="Genomic_DNA"/>
</dbReference>
<dbReference type="InterPro" id="IPR050330">
    <property type="entry name" value="Bact_OuterMem_StrucFunc"/>
</dbReference>
<protein>
    <recommendedName>
        <fullName evidence="5">OmpA-like domain-containing protein</fullName>
    </recommendedName>
</protein>
<comment type="caution">
    <text evidence="6">The sequence shown here is derived from an EMBL/GenBank/DDBJ whole genome shotgun (WGS) entry which is preliminary data.</text>
</comment>
<dbReference type="PANTHER" id="PTHR30329:SF21">
    <property type="entry name" value="LIPOPROTEIN YIAD-RELATED"/>
    <property type="match status" value="1"/>
</dbReference>
<dbReference type="Gene3D" id="3.30.1330.60">
    <property type="entry name" value="OmpA-like domain"/>
    <property type="match status" value="1"/>
</dbReference>
<keyword evidence="2 4" id="KW-0472">Membrane</keyword>